<name>A0A9P6GFT8_9PLEO</name>
<feature type="compositionally biased region" description="Polar residues" evidence="1">
    <location>
        <begin position="14"/>
        <end position="27"/>
    </location>
</feature>
<dbReference type="EMBL" id="WJXW01000007">
    <property type="protein sequence ID" value="KAF9734293.1"/>
    <property type="molecule type" value="Genomic_DNA"/>
</dbReference>
<gene>
    <name evidence="2" type="ORF">PMIN01_07196</name>
</gene>
<comment type="caution">
    <text evidence="2">The sequence shown here is derived from an EMBL/GenBank/DDBJ whole genome shotgun (WGS) entry which is preliminary data.</text>
</comment>
<evidence type="ECO:0000256" key="1">
    <source>
        <dbReference type="SAM" id="MobiDB-lite"/>
    </source>
</evidence>
<keyword evidence="3" id="KW-1185">Reference proteome</keyword>
<feature type="compositionally biased region" description="Basic and acidic residues" evidence="1">
    <location>
        <begin position="45"/>
        <end position="54"/>
    </location>
</feature>
<dbReference type="Proteomes" id="UP000756921">
    <property type="component" value="Unassembled WGS sequence"/>
</dbReference>
<sequence length="85" mass="9034">MSSARPSRPFRSVFASSSAPPDISTSPPAIPEGNTLADTPSSAPAREHRADATGRSKQRPRTPELSCPSRRHAIDKELARGQVNG</sequence>
<proteinExistence type="predicted"/>
<protein>
    <submittedName>
        <fullName evidence="2">Uncharacterized protein</fullName>
    </submittedName>
</protein>
<evidence type="ECO:0000313" key="3">
    <source>
        <dbReference type="Proteomes" id="UP000756921"/>
    </source>
</evidence>
<reference evidence="2" key="1">
    <citation type="journal article" date="2020" name="Mol. Plant Microbe Interact.">
        <title>Genome Sequence of the Biocontrol Agent Coniothyrium minitans strain Conio (IMI 134523).</title>
        <authorList>
            <person name="Patel D."/>
            <person name="Shittu T.A."/>
            <person name="Baroncelli R."/>
            <person name="Muthumeenakshi S."/>
            <person name="Osborne T.H."/>
            <person name="Janganan T.K."/>
            <person name="Sreenivasaprasad S."/>
        </authorList>
    </citation>
    <scope>NUCLEOTIDE SEQUENCE</scope>
    <source>
        <strain evidence="2">Conio</strain>
    </source>
</reference>
<dbReference type="AlphaFoldDB" id="A0A9P6GFT8"/>
<feature type="region of interest" description="Disordered" evidence="1">
    <location>
        <begin position="1"/>
        <end position="85"/>
    </location>
</feature>
<organism evidence="2 3">
    <name type="scientific">Paraphaeosphaeria minitans</name>
    <dbReference type="NCBI Taxonomy" id="565426"/>
    <lineage>
        <taxon>Eukaryota</taxon>
        <taxon>Fungi</taxon>
        <taxon>Dikarya</taxon>
        <taxon>Ascomycota</taxon>
        <taxon>Pezizomycotina</taxon>
        <taxon>Dothideomycetes</taxon>
        <taxon>Pleosporomycetidae</taxon>
        <taxon>Pleosporales</taxon>
        <taxon>Massarineae</taxon>
        <taxon>Didymosphaeriaceae</taxon>
        <taxon>Paraphaeosphaeria</taxon>
    </lineage>
</organism>
<accession>A0A9P6GFT8</accession>
<evidence type="ECO:0000313" key="2">
    <source>
        <dbReference type="EMBL" id="KAF9734293.1"/>
    </source>
</evidence>